<accession>B8CF08</accession>
<name>B8CF08_THAPS</name>
<dbReference type="InterPro" id="IPR030393">
    <property type="entry name" value="G_ENGB_dom"/>
</dbReference>
<evidence type="ECO:0000313" key="6">
    <source>
        <dbReference type="EMBL" id="EED87994.1"/>
    </source>
</evidence>
<evidence type="ECO:0000256" key="2">
    <source>
        <dbReference type="ARBA" id="ARBA00022741"/>
    </source>
</evidence>
<keyword evidence="7" id="KW-1185">Reference proteome</keyword>
<dbReference type="GeneID" id="7443481"/>
<reference evidence="6 7" key="2">
    <citation type="journal article" date="2008" name="Nature">
        <title>The Phaeodactylum genome reveals the evolutionary history of diatom genomes.</title>
        <authorList>
            <person name="Bowler C."/>
            <person name="Allen A.E."/>
            <person name="Badger J.H."/>
            <person name="Grimwood J."/>
            <person name="Jabbari K."/>
            <person name="Kuo A."/>
            <person name="Maheswari U."/>
            <person name="Martens C."/>
            <person name="Maumus F."/>
            <person name="Otillar R.P."/>
            <person name="Rayko E."/>
            <person name="Salamov A."/>
            <person name="Vandepoele K."/>
            <person name="Beszteri B."/>
            <person name="Gruber A."/>
            <person name="Heijde M."/>
            <person name="Katinka M."/>
            <person name="Mock T."/>
            <person name="Valentin K."/>
            <person name="Verret F."/>
            <person name="Berges J.A."/>
            <person name="Brownlee C."/>
            <person name="Cadoret J.P."/>
            <person name="Chiovitti A."/>
            <person name="Choi C.J."/>
            <person name="Coesel S."/>
            <person name="De Martino A."/>
            <person name="Detter J.C."/>
            <person name="Durkin C."/>
            <person name="Falciatore A."/>
            <person name="Fournet J."/>
            <person name="Haruta M."/>
            <person name="Huysman M.J."/>
            <person name="Jenkins B.D."/>
            <person name="Jiroutova K."/>
            <person name="Jorgensen R.E."/>
            <person name="Joubert Y."/>
            <person name="Kaplan A."/>
            <person name="Kroger N."/>
            <person name="Kroth P.G."/>
            <person name="La Roche J."/>
            <person name="Lindquist E."/>
            <person name="Lommer M."/>
            <person name="Martin-Jezequel V."/>
            <person name="Lopez P.J."/>
            <person name="Lucas S."/>
            <person name="Mangogna M."/>
            <person name="McGinnis K."/>
            <person name="Medlin L.K."/>
            <person name="Montsant A."/>
            <person name="Oudot-Le Secq M.P."/>
            <person name="Napoli C."/>
            <person name="Obornik M."/>
            <person name="Parker M.S."/>
            <person name="Petit J.L."/>
            <person name="Porcel B.M."/>
            <person name="Poulsen N."/>
            <person name="Robison M."/>
            <person name="Rychlewski L."/>
            <person name="Rynearson T.A."/>
            <person name="Schmutz J."/>
            <person name="Shapiro H."/>
            <person name="Siaut M."/>
            <person name="Stanley M."/>
            <person name="Sussman M.R."/>
            <person name="Taylor A.R."/>
            <person name="Vardi A."/>
            <person name="von Dassow P."/>
            <person name="Vyverman W."/>
            <person name="Willis A."/>
            <person name="Wyrwicz L.S."/>
            <person name="Rokhsar D.S."/>
            <person name="Weissenbach J."/>
            <person name="Armbrust E.V."/>
            <person name="Green B.R."/>
            <person name="Van de Peer Y."/>
            <person name="Grigoriev I.V."/>
        </authorList>
    </citation>
    <scope>NUCLEOTIDE SEQUENCE [LARGE SCALE GENOMIC DNA]</scope>
    <source>
        <strain evidence="6 7">CCMP1335</strain>
    </source>
</reference>
<protein>
    <recommendedName>
        <fullName evidence="5">EngB-type G domain-containing protein</fullName>
    </recommendedName>
</protein>
<sequence length="160" mass="18000">LSEIALAGRSNVGKSTLLNALLYGNIDEALSPRKYVRGKTPDGAKLPRGVKAVTSDKPGETKEFTVNDNSKEVAKMSLLLVDLPGYGFAFAKEERTKEWKELMHHYLLERRCLKRILMLLDARHGFKKIDYDFLADLQEGELPPIQLVLTKCDLVKQADL</sequence>
<feature type="domain" description="EngB-type G" evidence="5">
    <location>
        <begin position="1"/>
        <end position="160"/>
    </location>
</feature>
<dbReference type="AlphaFoldDB" id="B8CF08"/>
<keyword evidence="2" id="KW-0547">Nucleotide-binding</keyword>
<dbReference type="InterPro" id="IPR027417">
    <property type="entry name" value="P-loop_NTPase"/>
</dbReference>
<dbReference type="eggNOG" id="KOG2486">
    <property type="taxonomic scope" value="Eukaryota"/>
</dbReference>
<keyword evidence="3" id="KW-0460">Magnesium</keyword>
<dbReference type="OMA" id="ISWFLKV"/>
<dbReference type="RefSeq" id="XP_002294634.1">
    <property type="nucleotide sequence ID" value="XM_002294598.1"/>
</dbReference>
<dbReference type="Gene3D" id="3.40.50.300">
    <property type="entry name" value="P-loop containing nucleotide triphosphate hydrolases"/>
    <property type="match status" value="1"/>
</dbReference>
<gene>
    <name evidence="6" type="ORF">THAPSDRAFT_38509</name>
</gene>
<evidence type="ECO:0000256" key="1">
    <source>
        <dbReference type="ARBA" id="ARBA00022723"/>
    </source>
</evidence>
<dbReference type="GO" id="GO:0005525">
    <property type="term" value="F:GTP binding"/>
    <property type="evidence" value="ECO:0007669"/>
    <property type="project" value="UniProtKB-KW"/>
</dbReference>
<dbReference type="Pfam" id="PF01926">
    <property type="entry name" value="MMR_HSR1"/>
    <property type="match status" value="1"/>
</dbReference>
<dbReference type="GO" id="GO:0046872">
    <property type="term" value="F:metal ion binding"/>
    <property type="evidence" value="ECO:0007669"/>
    <property type="project" value="UniProtKB-KW"/>
</dbReference>
<dbReference type="PANTHER" id="PTHR11649">
    <property type="entry name" value="MSS1/TRME-RELATED GTP-BINDING PROTEIN"/>
    <property type="match status" value="1"/>
</dbReference>
<dbReference type="SUPFAM" id="SSF52540">
    <property type="entry name" value="P-loop containing nucleoside triphosphate hydrolases"/>
    <property type="match status" value="1"/>
</dbReference>
<evidence type="ECO:0000313" key="7">
    <source>
        <dbReference type="Proteomes" id="UP000001449"/>
    </source>
</evidence>
<dbReference type="STRING" id="35128.B8CF08"/>
<dbReference type="KEGG" id="tps:THAPSDRAFT_38509"/>
<evidence type="ECO:0000259" key="5">
    <source>
        <dbReference type="PROSITE" id="PS51706"/>
    </source>
</evidence>
<dbReference type="PANTHER" id="PTHR11649:SF13">
    <property type="entry name" value="ENGB-TYPE G DOMAIN-CONTAINING PROTEIN"/>
    <property type="match status" value="1"/>
</dbReference>
<reference evidence="6 7" key="1">
    <citation type="journal article" date="2004" name="Science">
        <title>The genome of the diatom Thalassiosira pseudonana: ecology, evolution, and metabolism.</title>
        <authorList>
            <person name="Armbrust E.V."/>
            <person name="Berges J.A."/>
            <person name="Bowler C."/>
            <person name="Green B.R."/>
            <person name="Martinez D."/>
            <person name="Putnam N.H."/>
            <person name="Zhou S."/>
            <person name="Allen A.E."/>
            <person name="Apt K.E."/>
            <person name="Bechner M."/>
            <person name="Brzezinski M.A."/>
            <person name="Chaal B.K."/>
            <person name="Chiovitti A."/>
            <person name="Davis A.K."/>
            <person name="Demarest M.S."/>
            <person name="Detter J.C."/>
            <person name="Glavina T."/>
            <person name="Goodstein D."/>
            <person name="Hadi M.Z."/>
            <person name="Hellsten U."/>
            <person name="Hildebrand M."/>
            <person name="Jenkins B.D."/>
            <person name="Jurka J."/>
            <person name="Kapitonov V.V."/>
            <person name="Kroger N."/>
            <person name="Lau W.W."/>
            <person name="Lane T.W."/>
            <person name="Larimer F.W."/>
            <person name="Lippmeier J.C."/>
            <person name="Lucas S."/>
            <person name="Medina M."/>
            <person name="Montsant A."/>
            <person name="Obornik M."/>
            <person name="Parker M.S."/>
            <person name="Palenik B."/>
            <person name="Pazour G.J."/>
            <person name="Richardson P.M."/>
            <person name="Rynearson T.A."/>
            <person name="Saito M.A."/>
            <person name="Schwartz D.C."/>
            <person name="Thamatrakoln K."/>
            <person name="Valentin K."/>
            <person name="Vardi A."/>
            <person name="Wilkerson F.P."/>
            <person name="Rokhsar D.S."/>
        </authorList>
    </citation>
    <scope>NUCLEOTIDE SEQUENCE [LARGE SCALE GENOMIC DNA]</scope>
    <source>
        <strain evidence="6 7">CCMP1335</strain>
    </source>
</reference>
<dbReference type="EMBL" id="CM000652">
    <property type="protein sequence ID" value="EED87994.1"/>
    <property type="molecule type" value="Genomic_DNA"/>
</dbReference>
<dbReference type="HOGENOM" id="CLU_1656771_0_0_1"/>
<dbReference type="PaxDb" id="35128-Thaps38509"/>
<organism evidence="6 7">
    <name type="scientific">Thalassiosira pseudonana</name>
    <name type="common">Marine diatom</name>
    <name type="synonym">Cyclotella nana</name>
    <dbReference type="NCBI Taxonomy" id="35128"/>
    <lineage>
        <taxon>Eukaryota</taxon>
        <taxon>Sar</taxon>
        <taxon>Stramenopiles</taxon>
        <taxon>Ochrophyta</taxon>
        <taxon>Bacillariophyta</taxon>
        <taxon>Coscinodiscophyceae</taxon>
        <taxon>Thalassiosirophycidae</taxon>
        <taxon>Thalassiosirales</taxon>
        <taxon>Thalassiosiraceae</taxon>
        <taxon>Thalassiosira</taxon>
    </lineage>
</organism>
<dbReference type="InterPro" id="IPR006073">
    <property type="entry name" value="GTP-bd"/>
</dbReference>
<keyword evidence="1" id="KW-0479">Metal-binding</keyword>
<dbReference type="InParanoid" id="B8CF08"/>
<dbReference type="Proteomes" id="UP000001449">
    <property type="component" value="Chromosome 20"/>
</dbReference>
<feature type="non-terminal residue" evidence="6">
    <location>
        <position position="160"/>
    </location>
</feature>
<evidence type="ECO:0000256" key="3">
    <source>
        <dbReference type="ARBA" id="ARBA00022842"/>
    </source>
</evidence>
<proteinExistence type="predicted"/>
<dbReference type="PROSITE" id="PS51706">
    <property type="entry name" value="G_ENGB"/>
    <property type="match status" value="1"/>
</dbReference>
<dbReference type="CDD" id="cd01876">
    <property type="entry name" value="YihA_EngB"/>
    <property type="match status" value="1"/>
</dbReference>
<keyword evidence="4" id="KW-0342">GTP-binding</keyword>
<feature type="non-terminal residue" evidence="6">
    <location>
        <position position="1"/>
    </location>
</feature>
<evidence type="ECO:0000256" key="4">
    <source>
        <dbReference type="ARBA" id="ARBA00023134"/>
    </source>
</evidence>